<reference evidence="3" key="1">
    <citation type="submission" date="2011-02" db="EMBL/GenBank/DDBJ databases">
        <title>The complete sequence of chromosome of Deinococcus proteolyticus DSM 20540.</title>
        <authorList>
            <consortium name="US DOE Joint Genome Institute (JGI-PGF)"/>
            <person name="Lucas S."/>
            <person name="Copeland A."/>
            <person name="Lapidus A."/>
            <person name="Bruce D."/>
            <person name="Goodwin L."/>
            <person name="Pitluck S."/>
            <person name="Kyrpides N."/>
            <person name="Mavromatis K."/>
            <person name="Pagani I."/>
            <person name="Ivanova N."/>
            <person name="Ovchinnikova G."/>
            <person name="Zeytun A."/>
            <person name="Detter J.C."/>
            <person name="Han C."/>
            <person name="Land M."/>
            <person name="Hauser L."/>
            <person name="Markowitz V."/>
            <person name="Cheng J.-F."/>
            <person name="Hugenholtz P."/>
            <person name="Woyke T."/>
            <person name="Wu D."/>
            <person name="Pukall R."/>
            <person name="Steenblock K."/>
            <person name="Brambilla E."/>
            <person name="Klenk H.-P."/>
            <person name="Eisen J.A."/>
        </authorList>
    </citation>
    <scope>NUCLEOTIDE SEQUENCE [LARGE SCALE GENOMIC DNA]</scope>
    <source>
        <strain evidence="3">ATCC 35074 / DSM 20540 / JCM 6276 / NBRC 101906 / NCIMB 13154 / VKM Ac-1939 / CCM 2703 / MRP</strain>
    </source>
</reference>
<dbReference type="GO" id="GO:0016740">
    <property type="term" value="F:transferase activity"/>
    <property type="evidence" value="ECO:0007669"/>
    <property type="project" value="UniProtKB-KW"/>
</dbReference>
<accession>F0RNN8</accession>
<keyword evidence="3" id="KW-1185">Reference proteome</keyword>
<dbReference type="Pfam" id="PF04961">
    <property type="entry name" value="FTCD_C"/>
    <property type="match status" value="1"/>
</dbReference>
<protein>
    <submittedName>
        <fullName evidence="2">Formiminotransferase-cyclodeaminase</fullName>
    </submittedName>
</protein>
<dbReference type="Gene3D" id="1.20.120.680">
    <property type="entry name" value="Formiminotetrahydrofolate cyclodeaminase monomer, up-and-down helical bundle"/>
    <property type="match status" value="1"/>
</dbReference>
<dbReference type="InterPro" id="IPR036178">
    <property type="entry name" value="Formintransfe-cycloase-like_sf"/>
</dbReference>
<name>F0RNN8_DEIPM</name>
<evidence type="ECO:0000313" key="2">
    <source>
        <dbReference type="EMBL" id="ADY25271.1"/>
    </source>
</evidence>
<dbReference type="InterPro" id="IPR007044">
    <property type="entry name" value="Cyclodeamin/CycHdrlase"/>
</dbReference>
<feature type="domain" description="Cyclodeaminase/cyclohydrolase" evidence="1">
    <location>
        <begin position="39"/>
        <end position="196"/>
    </location>
</feature>
<dbReference type="SUPFAM" id="SSF101262">
    <property type="entry name" value="Methenyltetrahydrofolate cyclohydrolase-like"/>
    <property type="match status" value="1"/>
</dbReference>
<dbReference type="eggNOG" id="COG3404">
    <property type="taxonomic scope" value="Bacteria"/>
</dbReference>
<gene>
    <name evidence="2" type="ordered locus">Deipr_0096</name>
</gene>
<dbReference type="STRING" id="693977.Deipr_0096"/>
<dbReference type="Proteomes" id="UP000007718">
    <property type="component" value="Chromosome"/>
</dbReference>
<proteinExistence type="predicted"/>
<evidence type="ECO:0000259" key="1">
    <source>
        <dbReference type="Pfam" id="PF04961"/>
    </source>
</evidence>
<organism evidence="2 3">
    <name type="scientific">Deinococcus proteolyticus (strain ATCC 35074 / DSM 20540 / JCM 6276 / NBRC 101906 / NCIMB 13154 / VKM Ac-1939 / CCM 2703 / MRP)</name>
    <dbReference type="NCBI Taxonomy" id="693977"/>
    <lineage>
        <taxon>Bacteria</taxon>
        <taxon>Thermotogati</taxon>
        <taxon>Deinococcota</taxon>
        <taxon>Deinococci</taxon>
        <taxon>Deinococcales</taxon>
        <taxon>Deinococcaceae</taxon>
        <taxon>Deinococcus</taxon>
    </lineage>
</organism>
<dbReference type="OrthoDB" id="69767at2"/>
<reference evidence="2 3" key="2">
    <citation type="journal article" date="2012" name="Stand. Genomic Sci.">
        <title>Complete genome sequence of the orange-red pigmented, radioresistant Deinococcus proteolyticus type strain (MRP(T)).</title>
        <authorList>
            <person name="Copeland A."/>
            <person name="Zeytun A."/>
            <person name="Yassawong M."/>
            <person name="Nolan M."/>
            <person name="Lucas S."/>
            <person name="Hammon N."/>
            <person name="Deshpande S."/>
            <person name="Cheng J.F."/>
            <person name="Han C."/>
            <person name="Tapia R."/>
            <person name="Goodwin L.A."/>
            <person name="Pitluck S."/>
            <person name="Mavromatis K."/>
            <person name="Liolios K."/>
            <person name="Pagani I."/>
            <person name="Ivanova N."/>
            <person name="Mikhailova N."/>
            <person name="Pati A."/>
            <person name="Chen A."/>
            <person name="Palaniappan K."/>
            <person name="Land M."/>
            <person name="Hauser L."/>
            <person name="Jeffries C.D."/>
            <person name="Brambilla E.M."/>
            <person name="Rohde M."/>
            <person name="Sikorski J."/>
            <person name="Pukall R."/>
            <person name="Goker M."/>
            <person name="Detter J.C."/>
            <person name="Woyke T."/>
            <person name="Bristow J."/>
            <person name="Eisen J.A."/>
            <person name="Markowitz V."/>
            <person name="Hugenholtz P."/>
            <person name="Kyrpides N.C."/>
            <person name="Klenk H.P."/>
            <person name="Lapidus A."/>
        </authorList>
    </citation>
    <scope>NUCLEOTIDE SEQUENCE [LARGE SCALE GENOMIC DNA]</scope>
    <source>
        <strain evidence="3">ATCC 35074 / DSM 20540 / JCM 6276 / NBRC 101906 / NCIMB 13154 / VKM Ac-1939 / CCM 2703 / MRP</strain>
    </source>
</reference>
<sequence length="229" mass="24640">MKEASGRGRFVCRSPAYAAGMNDSAPANTPAPSLWSHTAQEVLDAAGARRSVPTGGSVIAVSGAFGLSLLVLAVNLTLTKKDPAAELTAFSDRLRSLQRRIQTLGDEDAELYAAFMKQARQKGAPEATQEALRQQTREVPLQLARELQEGLELARQLRPLVHPVVVSDVQAGAAILQGALQASLFTLAHNLASLPEGEGDEFRRQWRGLQQEQQAAQAWLSAEAEPSQH</sequence>
<dbReference type="EMBL" id="CP002536">
    <property type="protein sequence ID" value="ADY25271.1"/>
    <property type="molecule type" value="Genomic_DNA"/>
</dbReference>
<evidence type="ECO:0000313" key="3">
    <source>
        <dbReference type="Proteomes" id="UP000007718"/>
    </source>
</evidence>
<dbReference type="HOGENOM" id="CLU_1208153_0_0_0"/>
<dbReference type="KEGG" id="dpt:Deipr_0096"/>
<keyword evidence="2" id="KW-0808">Transferase</keyword>
<dbReference type="AlphaFoldDB" id="F0RNN8"/>